<keyword evidence="3" id="KW-0862">Zinc</keyword>
<evidence type="ECO:0000256" key="1">
    <source>
        <dbReference type="ARBA" id="ARBA00022723"/>
    </source>
</evidence>
<evidence type="ECO:0000313" key="6">
    <source>
        <dbReference type="Proteomes" id="UP001211907"/>
    </source>
</evidence>
<dbReference type="InterPro" id="IPR000058">
    <property type="entry name" value="Znf_AN1"/>
</dbReference>
<dbReference type="InterPro" id="IPR035896">
    <property type="entry name" value="AN1-like_Znf"/>
</dbReference>
<accession>A0AAD5T982</accession>
<proteinExistence type="predicted"/>
<keyword evidence="2" id="KW-0863">Zinc-finger</keyword>
<dbReference type="Pfam" id="PF01428">
    <property type="entry name" value="zf-AN1"/>
    <property type="match status" value="1"/>
</dbReference>
<dbReference type="SMART" id="SM00154">
    <property type="entry name" value="ZnF_AN1"/>
    <property type="match status" value="1"/>
</dbReference>
<organism evidence="5 6">
    <name type="scientific">Physocladia obscura</name>
    <dbReference type="NCBI Taxonomy" id="109957"/>
    <lineage>
        <taxon>Eukaryota</taxon>
        <taxon>Fungi</taxon>
        <taxon>Fungi incertae sedis</taxon>
        <taxon>Chytridiomycota</taxon>
        <taxon>Chytridiomycota incertae sedis</taxon>
        <taxon>Chytridiomycetes</taxon>
        <taxon>Chytridiales</taxon>
        <taxon>Chytriomycetaceae</taxon>
        <taxon>Physocladia</taxon>
    </lineage>
</organism>
<evidence type="ECO:0000256" key="2">
    <source>
        <dbReference type="ARBA" id="ARBA00022771"/>
    </source>
</evidence>
<dbReference type="Proteomes" id="UP001211907">
    <property type="component" value="Unassembled WGS sequence"/>
</dbReference>
<name>A0AAD5T982_9FUNG</name>
<dbReference type="EMBL" id="JADGJH010000114">
    <property type="protein sequence ID" value="KAJ3137424.1"/>
    <property type="molecule type" value="Genomic_DNA"/>
</dbReference>
<feature type="non-terminal residue" evidence="5">
    <location>
        <position position="111"/>
    </location>
</feature>
<sequence length="111" mass="12350">MLSIEDIRASTIQSEKIPCSLSGCLVVEKIVSLCTGCGKKYCLEHRHDVNHKCVAIRIQEAAAQEKRDAIQSFVREKLGFASDVVVVSTKTGVKKTTNYTVEFMKMKSRAK</sequence>
<comment type="caution">
    <text evidence="5">The sequence shown here is derived from an EMBL/GenBank/DDBJ whole genome shotgun (WGS) entry which is preliminary data.</text>
</comment>
<evidence type="ECO:0000256" key="3">
    <source>
        <dbReference type="ARBA" id="ARBA00022833"/>
    </source>
</evidence>
<evidence type="ECO:0000313" key="5">
    <source>
        <dbReference type="EMBL" id="KAJ3137424.1"/>
    </source>
</evidence>
<dbReference type="SUPFAM" id="SSF118310">
    <property type="entry name" value="AN1-like Zinc finger"/>
    <property type="match status" value="1"/>
</dbReference>
<evidence type="ECO:0000259" key="4">
    <source>
        <dbReference type="SMART" id="SM00154"/>
    </source>
</evidence>
<dbReference type="Gene3D" id="4.10.1110.10">
    <property type="entry name" value="AN1-like Zinc finger"/>
    <property type="match status" value="1"/>
</dbReference>
<dbReference type="GO" id="GO:0008270">
    <property type="term" value="F:zinc ion binding"/>
    <property type="evidence" value="ECO:0007669"/>
    <property type="project" value="UniProtKB-KW"/>
</dbReference>
<reference evidence="5" key="1">
    <citation type="submission" date="2020-05" db="EMBL/GenBank/DDBJ databases">
        <title>Phylogenomic resolution of chytrid fungi.</title>
        <authorList>
            <person name="Stajich J.E."/>
            <person name="Amses K."/>
            <person name="Simmons R."/>
            <person name="Seto K."/>
            <person name="Myers J."/>
            <person name="Bonds A."/>
            <person name="Quandt C.A."/>
            <person name="Barry K."/>
            <person name="Liu P."/>
            <person name="Grigoriev I."/>
            <person name="Longcore J.E."/>
            <person name="James T.Y."/>
        </authorList>
    </citation>
    <scope>NUCLEOTIDE SEQUENCE</scope>
    <source>
        <strain evidence="5">JEL0513</strain>
    </source>
</reference>
<keyword evidence="1" id="KW-0479">Metal-binding</keyword>
<dbReference type="AlphaFoldDB" id="A0AAD5T982"/>
<gene>
    <name evidence="5" type="ORF">HK100_000693</name>
</gene>
<feature type="domain" description="AN1-type" evidence="4">
    <location>
        <begin position="24"/>
        <end position="58"/>
    </location>
</feature>
<keyword evidence="6" id="KW-1185">Reference proteome</keyword>
<protein>
    <recommendedName>
        <fullName evidence="4">AN1-type domain-containing protein</fullName>
    </recommendedName>
</protein>